<comment type="caution">
    <text evidence="2">The sequence shown here is derived from an EMBL/GenBank/DDBJ whole genome shotgun (WGS) entry which is preliminary data.</text>
</comment>
<dbReference type="AlphaFoldDB" id="A0A4Q1ASA1"/>
<evidence type="ECO:0008006" key="4">
    <source>
        <dbReference type="Google" id="ProtNLM"/>
    </source>
</evidence>
<keyword evidence="1" id="KW-0732">Signal</keyword>
<evidence type="ECO:0000313" key="2">
    <source>
        <dbReference type="EMBL" id="RXK12563.1"/>
    </source>
</evidence>
<evidence type="ECO:0000313" key="3">
    <source>
        <dbReference type="Proteomes" id="UP000289718"/>
    </source>
</evidence>
<keyword evidence="3" id="KW-1185">Reference proteome</keyword>
<evidence type="ECO:0000256" key="1">
    <source>
        <dbReference type="SAM" id="SignalP"/>
    </source>
</evidence>
<accession>A0A4Q1ASA1</accession>
<name>A0A4Q1ASA1_9BACT</name>
<reference evidence="2 3" key="1">
    <citation type="submission" date="2017-09" db="EMBL/GenBank/DDBJ databases">
        <title>Genomics of the genus Arcobacter.</title>
        <authorList>
            <person name="Perez-Cataluna A."/>
            <person name="Figueras M.J."/>
            <person name="Salas-Masso N."/>
        </authorList>
    </citation>
    <scope>NUCLEOTIDE SEQUENCE [LARGE SCALE GENOMIC DNA]</scope>
    <source>
        <strain evidence="2 3">F156-34</strain>
    </source>
</reference>
<dbReference type="PROSITE" id="PS51257">
    <property type="entry name" value="PROKAR_LIPOPROTEIN"/>
    <property type="match status" value="1"/>
</dbReference>
<dbReference type="Proteomes" id="UP000289718">
    <property type="component" value="Unassembled WGS sequence"/>
</dbReference>
<dbReference type="OrthoDB" id="9815328at2"/>
<dbReference type="EMBL" id="NXIE01000003">
    <property type="protein sequence ID" value="RXK12563.1"/>
    <property type="molecule type" value="Genomic_DNA"/>
</dbReference>
<protein>
    <recommendedName>
        <fullName evidence="4">Lipoprotein</fullName>
    </recommendedName>
</protein>
<feature type="signal peptide" evidence="1">
    <location>
        <begin position="1"/>
        <end position="24"/>
    </location>
</feature>
<organism evidence="2 3">
    <name type="scientific">Halarcobacter mediterraneus</name>
    <dbReference type="NCBI Taxonomy" id="2023153"/>
    <lineage>
        <taxon>Bacteria</taxon>
        <taxon>Pseudomonadati</taxon>
        <taxon>Campylobacterota</taxon>
        <taxon>Epsilonproteobacteria</taxon>
        <taxon>Campylobacterales</taxon>
        <taxon>Arcobacteraceae</taxon>
        <taxon>Halarcobacter</taxon>
    </lineage>
</organism>
<dbReference type="RefSeq" id="WP_129061620.1">
    <property type="nucleotide sequence ID" value="NZ_NXIE01000003.1"/>
</dbReference>
<proteinExistence type="predicted"/>
<gene>
    <name evidence="2" type="ORF">CP965_08260</name>
</gene>
<sequence>MKKTVLVTGILLVFILILSGCKTAAIHNIDNTDYINDKKVNTKKVENAIVKAAMKRGWGTKKIKTGLIEAKNNVRGKHLVIVNINYNSKGYKISYKDSRNMKYDAGSNTIHKNYNKWIGNLEKDINYELFQIGDVGPTSREVLNIKPKKKEENENYSKSNSSEINGKIIYLKRMTPFSTNSRVATNIKTECTINEQLASFIKQYALEQGLKVEYKDNPSSKDLFLDVKITEAVSQGGAFRGHSKFVIIEGKLVKGNKKYGSFKAARVSGGGFWGAYKSSCSVLGRTVKALGNDVSIWLYSPIDNARLGDTDLLR</sequence>
<feature type="chain" id="PRO_5020913963" description="Lipoprotein" evidence="1">
    <location>
        <begin position="25"/>
        <end position="314"/>
    </location>
</feature>